<comment type="caution">
    <text evidence="6">The sequence shown here is derived from an EMBL/GenBank/DDBJ whole genome shotgun (WGS) entry which is preliminary data.</text>
</comment>
<dbReference type="CDD" id="cd01949">
    <property type="entry name" value="GGDEF"/>
    <property type="match status" value="1"/>
</dbReference>
<dbReference type="STRING" id="1232683.ADIMK_2746"/>
<keyword evidence="4" id="KW-0812">Transmembrane</keyword>
<proteinExistence type="predicted"/>
<dbReference type="PATRIC" id="fig|1232683.4.peg.2699"/>
<dbReference type="NCBIfam" id="TIGR00254">
    <property type="entry name" value="GGDEF"/>
    <property type="match status" value="1"/>
</dbReference>
<dbReference type="InterPro" id="IPR050469">
    <property type="entry name" value="Diguanylate_Cyclase"/>
</dbReference>
<gene>
    <name evidence="6" type="ORF">ADIMK_2746</name>
</gene>
<dbReference type="InterPro" id="IPR000160">
    <property type="entry name" value="GGDEF_dom"/>
</dbReference>
<dbReference type="eggNOG" id="COG3706">
    <property type="taxonomic scope" value="Bacteria"/>
</dbReference>
<dbReference type="GO" id="GO:0005886">
    <property type="term" value="C:plasma membrane"/>
    <property type="evidence" value="ECO:0007669"/>
    <property type="project" value="TreeGrafter"/>
</dbReference>
<organism evidence="6 7">
    <name type="scientific">Marinobacterium lacunae</name>
    <dbReference type="NCBI Taxonomy" id="1232683"/>
    <lineage>
        <taxon>Bacteria</taxon>
        <taxon>Pseudomonadati</taxon>
        <taxon>Pseudomonadota</taxon>
        <taxon>Gammaproteobacteria</taxon>
        <taxon>Oceanospirillales</taxon>
        <taxon>Oceanospirillaceae</taxon>
        <taxon>Marinobacterium</taxon>
    </lineage>
</organism>
<evidence type="ECO:0000256" key="2">
    <source>
        <dbReference type="ARBA" id="ARBA00012528"/>
    </source>
</evidence>
<keyword evidence="4" id="KW-1133">Transmembrane helix</keyword>
<dbReference type="EC" id="2.7.7.65" evidence="2"/>
<sequence>MLMGGLAVWLSTPLLDGIVKKARQTSEEQLPQITRWRHNGERAELLHSYINTVFWVEDPLIARQARLQAQVLVHGLALEADEQINRQADDVITKLLALIEIRQQQRQIQQSLNKLAESELELYESLAPSLMLESPFYRQSHAISRFAASTTDTSIHNSDWGHLQQEITSIIDSLSALAADEPLQQTAINQYLSLLQRQSRSLTQMQVLIEQTRQIHVQALAAQQTLSGMLNSDAALKTQQLAERVESDALQVRTYTQILLSIFALLGTVSVICFHVLVLKPILHATRALDSVGLGTPLPPDTCRPLFSELNAIVQSVWRYGEVATELHNTNAELRELSQIDGLTGLKNRRCFDTALQSEYDRSSRHGHSLGLVLFDLDHFKCINDRYGHLLGDDCLKAFADLLKQFSQRSGEMAARYGGEEFALILPEITFESAQNIAEKIRQACTELSIRSEHDEPIELSVSAGLIHVNNTRLYPPEAILREADAALYRAKQQGRNRVESVSSLPGIHLCTRN</sequence>
<reference evidence="6 7" key="1">
    <citation type="submission" date="2014-04" db="EMBL/GenBank/DDBJ databases">
        <title>Marinobacterium kochiensis sp. nov., isolated from sediment sample collected from Kochi backwaters in Kerala, India.</title>
        <authorList>
            <person name="Singh A."/>
            <person name="Pinnaka A.K."/>
        </authorList>
    </citation>
    <scope>NUCLEOTIDE SEQUENCE [LARGE SCALE GENOMIC DNA]</scope>
    <source>
        <strain evidence="6 7">AK27</strain>
    </source>
</reference>
<dbReference type="FunFam" id="3.30.70.270:FF:000001">
    <property type="entry name" value="Diguanylate cyclase domain protein"/>
    <property type="match status" value="1"/>
</dbReference>
<keyword evidence="4" id="KW-0472">Membrane</keyword>
<dbReference type="InterPro" id="IPR029787">
    <property type="entry name" value="Nucleotide_cyclase"/>
</dbReference>
<dbReference type="GO" id="GO:1902201">
    <property type="term" value="P:negative regulation of bacterial-type flagellum-dependent cell motility"/>
    <property type="evidence" value="ECO:0007669"/>
    <property type="project" value="TreeGrafter"/>
</dbReference>
<comment type="cofactor">
    <cofactor evidence="1">
        <name>Mg(2+)</name>
        <dbReference type="ChEBI" id="CHEBI:18420"/>
    </cofactor>
</comment>
<dbReference type="InterPro" id="IPR043128">
    <property type="entry name" value="Rev_trsase/Diguanyl_cyclase"/>
</dbReference>
<dbReference type="Gene3D" id="3.30.70.270">
    <property type="match status" value="1"/>
</dbReference>
<dbReference type="Proteomes" id="UP000028252">
    <property type="component" value="Unassembled WGS sequence"/>
</dbReference>
<protein>
    <recommendedName>
        <fullName evidence="2">diguanylate cyclase</fullName>
        <ecNumber evidence="2">2.7.7.65</ecNumber>
    </recommendedName>
</protein>
<feature type="transmembrane region" description="Helical" evidence="4">
    <location>
        <begin position="258"/>
        <end position="279"/>
    </location>
</feature>
<comment type="catalytic activity">
    <reaction evidence="3">
        <text>2 GTP = 3',3'-c-di-GMP + 2 diphosphate</text>
        <dbReference type="Rhea" id="RHEA:24898"/>
        <dbReference type="ChEBI" id="CHEBI:33019"/>
        <dbReference type="ChEBI" id="CHEBI:37565"/>
        <dbReference type="ChEBI" id="CHEBI:58805"/>
        <dbReference type="EC" id="2.7.7.65"/>
    </reaction>
</comment>
<accession>A0A081FXG7</accession>
<dbReference type="PANTHER" id="PTHR45138:SF9">
    <property type="entry name" value="DIGUANYLATE CYCLASE DGCM-RELATED"/>
    <property type="match status" value="1"/>
</dbReference>
<dbReference type="EMBL" id="JMQN01000040">
    <property type="protein sequence ID" value="KEA63222.1"/>
    <property type="molecule type" value="Genomic_DNA"/>
</dbReference>
<dbReference type="SUPFAM" id="SSF55073">
    <property type="entry name" value="Nucleotide cyclase"/>
    <property type="match status" value="1"/>
</dbReference>
<evidence type="ECO:0000256" key="4">
    <source>
        <dbReference type="SAM" id="Phobius"/>
    </source>
</evidence>
<feature type="domain" description="GGDEF" evidence="5">
    <location>
        <begin position="368"/>
        <end position="504"/>
    </location>
</feature>
<dbReference type="AlphaFoldDB" id="A0A081FXG7"/>
<dbReference type="PANTHER" id="PTHR45138">
    <property type="entry name" value="REGULATORY COMPONENTS OF SENSORY TRANSDUCTION SYSTEM"/>
    <property type="match status" value="1"/>
</dbReference>
<evidence type="ECO:0000256" key="1">
    <source>
        <dbReference type="ARBA" id="ARBA00001946"/>
    </source>
</evidence>
<evidence type="ECO:0000256" key="3">
    <source>
        <dbReference type="ARBA" id="ARBA00034247"/>
    </source>
</evidence>
<dbReference type="GO" id="GO:0052621">
    <property type="term" value="F:diguanylate cyclase activity"/>
    <property type="evidence" value="ECO:0007669"/>
    <property type="project" value="UniProtKB-EC"/>
</dbReference>
<dbReference type="PROSITE" id="PS50887">
    <property type="entry name" value="GGDEF"/>
    <property type="match status" value="1"/>
</dbReference>
<dbReference type="GO" id="GO:0043709">
    <property type="term" value="P:cell adhesion involved in single-species biofilm formation"/>
    <property type="evidence" value="ECO:0007669"/>
    <property type="project" value="TreeGrafter"/>
</dbReference>
<dbReference type="SMART" id="SM00267">
    <property type="entry name" value="GGDEF"/>
    <property type="match status" value="1"/>
</dbReference>
<evidence type="ECO:0000313" key="7">
    <source>
        <dbReference type="Proteomes" id="UP000028252"/>
    </source>
</evidence>
<dbReference type="Pfam" id="PF00990">
    <property type="entry name" value="GGDEF"/>
    <property type="match status" value="1"/>
</dbReference>
<keyword evidence="7" id="KW-1185">Reference proteome</keyword>
<name>A0A081FXG7_9GAMM</name>
<evidence type="ECO:0000313" key="6">
    <source>
        <dbReference type="EMBL" id="KEA63222.1"/>
    </source>
</evidence>
<evidence type="ECO:0000259" key="5">
    <source>
        <dbReference type="PROSITE" id="PS50887"/>
    </source>
</evidence>